<name>A0AAD6UU00_9AGAR</name>
<evidence type="ECO:0008006" key="3">
    <source>
        <dbReference type="Google" id="ProtNLM"/>
    </source>
</evidence>
<dbReference type="EMBL" id="JARJCW010000095">
    <property type="protein sequence ID" value="KAJ7194846.1"/>
    <property type="molecule type" value="Genomic_DNA"/>
</dbReference>
<gene>
    <name evidence="1" type="ORF">GGX14DRAFT_300523</name>
</gene>
<organism evidence="1 2">
    <name type="scientific">Mycena pura</name>
    <dbReference type="NCBI Taxonomy" id="153505"/>
    <lineage>
        <taxon>Eukaryota</taxon>
        <taxon>Fungi</taxon>
        <taxon>Dikarya</taxon>
        <taxon>Basidiomycota</taxon>
        <taxon>Agaricomycotina</taxon>
        <taxon>Agaricomycetes</taxon>
        <taxon>Agaricomycetidae</taxon>
        <taxon>Agaricales</taxon>
        <taxon>Marasmiineae</taxon>
        <taxon>Mycenaceae</taxon>
        <taxon>Mycena</taxon>
    </lineage>
</organism>
<dbReference type="InterPro" id="IPR036397">
    <property type="entry name" value="RNaseH_sf"/>
</dbReference>
<keyword evidence="2" id="KW-1185">Reference proteome</keyword>
<comment type="caution">
    <text evidence="1">The sequence shown here is derived from an EMBL/GenBank/DDBJ whole genome shotgun (WGS) entry which is preliminary data.</text>
</comment>
<accession>A0AAD6UU00</accession>
<evidence type="ECO:0000313" key="1">
    <source>
        <dbReference type="EMBL" id="KAJ7194846.1"/>
    </source>
</evidence>
<protein>
    <recommendedName>
        <fullName evidence="3">RNase H type-1 domain-containing protein</fullName>
    </recommendedName>
</protein>
<dbReference type="SUPFAM" id="SSF53098">
    <property type="entry name" value="Ribonuclease H-like"/>
    <property type="match status" value="1"/>
</dbReference>
<reference evidence="1" key="1">
    <citation type="submission" date="2023-03" db="EMBL/GenBank/DDBJ databases">
        <title>Massive genome expansion in bonnet fungi (Mycena s.s.) driven by repeated elements and novel gene families across ecological guilds.</title>
        <authorList>
            <consortium name="Lawrence Berkeley National Laboratory"/>
            <person name="Harder C.B."/>
            <person name="Miyauchi S."/>
            <person name="Viragh M."/>
            <person name="Kuo A."/>
            <person name="Thoen E."/>
            <person name="Andreopoulos B."/>
            <person name="Lu D."/>
            <person name="Skrede I."/>
            <person name="Drula E."/>
            <person name="Henrissat B."/>
            <person name="Morin E."/>
            <person name="Kohler A."/>
            <person name="Barry K."/>
            <person name="LaButti K."/>
            <person name="Morin E."/>
            <person name="Salamov A."/>
            <person name="Lipzen A."/>
            <person name="Mereny Z."/>
            <person name="Hegedus B."/>
            <person name="Baldrian P."/>
            <person name="Stursova M."/>
            <person name="Weitz H."/>
            <person name="Taylor A."/>
            <person name="Grigoriev I.V."/>
            <person name="Nagy L.G."/>
            <person name="Martin F."/>
            <person name="Kauserud H."/>
        </authorList>
    </citation>
    <scope>NUCLEOTIDE SEQUENCE</scope>
    <source>
        <strain evidence="1">9144</strain>
    </source>
</reference>
<evidence type="ECO:0000313" key="2">
    <source>
        <dbReference type="Proteomes" id="UP001219525"/>
    </source>
</evidence>
<feature type="non-terminal residue" evidence="1">
    <location>
        <position position="1"/>
    </location>
</feature>
<dbReference type="Proteomes" id="UP001219525">
    <property type="component" value="Unassembled WGS sequence"/>
</dbReference>
<dbReference type="Gene3D" id="3.30.420.10">
    <property type="entry name" value="Ribonuclease H-like superfamily/Ribonuclease H"/>
    <property type="match status" value="1"/>
</dbReference>
<feature type="non-terminal residue" evidence="1">
    <location>
        <position position="135"/>
    </location>
</feature>
<proteinExistence type="predicted"/>
<sequence>EEATARLYGPVFASGRAIHVYIGTAARGGRSAFARWHGSQSKWNCAYTLENSTEAGAGIMGVLCAAQDCPREKELVIYMSSQYIIRSFCYWAGDNETRGWTCANGEKLSDAVGWLAQRLAPVRFRWVAANVHPGN</sequence>
<dbReference type="GO" id="GO:0003676">
    <property type="term" value="F:nucleic acid binding"/>
    <property type="evidence" value="ECO:0007669"/>
    <property type="project" value="InterPro"/>
</dbReference>
<dbReference type="InterPro" id="IPR012337">
    <property type="entry name" value="RNaseH-like_sf"/>
</dbReference>
<dbReference type="AlphaFoldDB" id="A0AAD6UU00"/>